<dbReference type="GO" id="GO:0046872">
    <property type="term" value="F:metal ion binding"/>
    <property type="evidence" value="ECO:0007669"/>
    <property type="project" value="UniProtKB-KW"/>
</dbReference>
<dbReference type="GO" id="GO:0009240">
    <property type="term" value="P:isopentenyl diphosphate biosynthetic process"/>
    <property type="evidence" value="ECO:0007669"/>
    <property type="project" value="TreeGrafter"/>
</dbReference>
<comment type="pathway">
    <text evidence="1">Isoprenoid biosynthesis; dimethylallyl diphosphate biosynthesis; dimethylallyl diphosphate from isopentenyl diphosphate: step 1/1.</text>
</comment>
<dbReference type="PANTHER" id="PTHR10885:SF0">
    <property type="entry name" value="ISOPENTENYL-DIPHOSPHATE DELTA-ISOMERASE"/>
    <property type="match status" value="1"/>
</dbReference>
<dbReference type="EC" id="5.3.3.2" evidence="3 10"/>
<evidence type="ECO:0000313" key="12">
    <source>
        <dbReference type="EMBL" id="WNM58608.1"/>
    </source>
</evidence>
<dbReference type="AlphaFoldDB" id="A0AA96GGR2"/>
<accession>A0AA96GGR2</accession>
<dbReference type="KEGG" id="nall:PP769_02245"/>
<evidence type="ECO:0000256" key="7">
    <source>
        <dbReference type="ARBA" id="ARBA00023211"/>
    </source>
</evidence>
<evidence type="ECO:0000256" key="9">
    <source>
        <dbReference type="ARBA" id="ARBA00023235"/>
    </source>
</evidence>
<dbReference type="RefSeq" id="WP_312644669.1">
    <property type="nucleotide sequence ID" value="NZ_CP116967.1"/>
</dbReference>
<keyword evidence="8" id="KW-0414">Isoprene biosynthesis</keyword>
<feature type="domain" description="Nudix hydrolase" evidence="11">
    <location>
        <begin position="28"/>
        <end position="160"/>
    </location>
</feature>
<keyword evidence="4" id="KW-0963">Cytoplasm</keyword>
<dbReference type="EMBL" id="CP116967">
    <property type="protein sequence ID" value="WNM58608.1"/>
    <property type="molecule type" value="Genomic_DNA"/>
</dbReference>
<dbReference type="GO" id="GO:0005737">
    <property type="term" value="C:cytoplasm"/>
    <property type="evidence" value="ECO:0007669"/>
    <property type="project" value="TreeGrafter"/>
</dbReference>
<dbReference type="NCBIfam" id="TIGR02150">
    <property type="entry name" value="IPP_isom_1"/>
    <property type="match status" value="1"/>
</dbReference>
<keyword evidence="9 12" id="KW-0413">Isomerase</keyword>
<dbReference type="Pfam" id="PF00293">
    <property type="entry name" value="NUDIX"/>
    <property type="match status" value="1"/>
</dbReference>
<evidence type="ECO:0000313" key="13">
    <source>
        <dbReference type="Proteomes" id="UP001302719"/>
    </source>
</evidence>
<dbReference type="SUPFAM" id="SSF55811">
    <property type="entry name" value="Nudix"/>
    <property type="match status" value="1"/>
</dbReference>
<dbReference type="PROSITE" id="PS51462">
    <property type="entry name" value="NUDIX"/>
    <property type="match status" value="1"/>
</dbReference>
<proteinExistence type="inferred from homology"/>
<gene>
    <name evidence="12" type="primary">idi</name>
    <name evidence="12" type="ORF">PP769_02245</name>
</gene>
<dbReference type="InterPro" id="IPR011876">
    <property type="entry name" value="IsopentenylPP_isomerase_typ1"/>
</dbReference>
<comment type="similarity">
    <text evidence="2">Belongs to the IPP isomerase type 1 family.</text>
</comment>
<protein>
    <recommendedName>
        <fullName evidence="3 10">Isopentenyl-diphosphate delta-isomerase</fullName>
        <ecNumber evidence="3 10">5.3.3.2</ecNumber>
    </recommendedName>
</protein>
<evidence type="ECO:0000256" key="5">
    <source>
        <dbReference type="ARBA" id="ARBA00022723"/>
    </source>
</evidence>
<evidence type="ECO:0000256" key="4">
    <source>
        <dbReference type="ARBA" id="ARBA00022490"/>
    </source>
</evidence>
<dbReference type="InterPro" id="IPR056375">
    <property type="entry name" value="Idi_bact"/>
</dbReference>
<dbReference type="HAMAP" id="MF_00202">
    <property type="entry name" value="Idi"/>
    <property type="match status" value="1"/>
</dbReference>
<reference evidence="12 13" key="1">
    <citation type="submission" date="2023-01" db="EMBL/GenBank/DDBJ databases">
        <title>Cultivation and genomic characterization of new, ubiquitous marine nitrite-oxidizing bacteria from the Nitrospirales.</title>
        <authorList>
            <person name="Mueller A.J."/>
            <person name="Daebeler A."/>
            <person name="Herbold C.W."/>
            <person name="Kirkegaard R.H."/>
            <person name="Daims H."/>
        </authorList>
    </citation>
    <scope>NUCLEOTIDE SEQUENCE [LARGE SCALE GENOMIC DNA]</scope>
    <source>
        <strain evidence="12 13">VA</strain>
    </source>
</reference>
<dbReference type="Proteomes" id="UP001302719">
    <property type="component" value="Chromosome"/>
</dbReference>
<keyword evidence="6" id="KW-0460">Magnesium</keyword>
<organism evidence="12 13">
    <name type="scientific">Candidatus Nitrospira allomarina</name>
    <dbReference type="NCBI Taxonomy" id="3020900"/>
    <lineage>
        <taxon>Bacteria</taxon>
        <taxon>Pseudomonadati</taxon>
        <taxon>Nitrospirota</taxon>
        <taxon>Nitrospiria</taxon>
        <taxon>Nitrospirales</taxon>
        <taxon>Nitrospiraceae</taxon>
        <taxon>Nitrospira</taxon>
    </lineage>
</organism>
<keyword evidence="13" id="KW-1185">Reference proteome</keyword>
<dbReference type="InterPro" id="IPR000086">
    <property type="entry name" value="NUDIX_hydrolase_dom"/>
</dbReference>
<evidence type="ECO:0000256" key="3">
    <source>
        <dbReference type="ARBA" id="ARBA00012057"/>
    </source>
</evidence>
<evidence type="ECO:0000256" key="8">
    <source>
        <dbReference type="ARBA" id="ARBA00023229"/>
    </source>
</evidence>
<dbReference type="Gene3D" id="3.90.79.10">
    <property type="entry name" value="Nucleoside Triphosphate Pyrophosphohydrolase"/>
    <property type="match status" value="1"/>
</dbReference>
<keyword evidence="7" id="KW-0464">Manganese</keyword>
<name>A0AA96GGR2_9BACT</name>
<keyword evidence="5" id="KW-0479">Metal-binding</keyword>
<evidence type="ECO:0000259" key="11">
    <source>
        <dbReference type="PROSITE" id="PS51462"/>
    </source>
</evidence>
<dbReference type="NCBIfam" id="NF002995">
    <property type="entry name" value="PRK03759.1"/>
    <property type="match status" value="1"/>
</dbReference>
<evidence type="ECO:0000256" key="10">
    <source>
        <dbReference type="NCBIfam" id="TIGR02150"/>
    </source>
</evidence>
<evidence type="ECO:0000256" key="2">
    <source>
        <dbReference type="ARBA" id="ARBA00007579"/>
    </source>
</evidence>
<sequence>MEYVVLVDNEDNEIGLKEKNAAHLYPANLHRAFSIFILNGRGHLLIQKRNREKKTWPGFWSNSCCSHPRPYEPIDLAARRRLQEELGFTCNVEFLFKFEYVAQYDSGWGEHELDYVFLGYHKGSVYPNPMEVDEIKFMDMENLKRDLNMNYANYTPWLRKCFENFHKQITSK</sequence>
<evidence type="ECO:0000256" key="1">
    <source>
        <dbReference type="ARBA" id="ARBA00004826"/>
    </source>
</evidence>
<dbReference type="PIRSF" id="PIRSF018427">
    <property type="entry name" value="Isopntndiph_ism"/>
    <property type="match status" value="1"/>
</dbReference>
<dbReference type="InterPro" id="IPR015797">
    <property type="entry name" value="NUDIX_hydrolase-like_dom_sf"/>
</dbReference>
<dbReference type="GO" id="GO:0004452">
    <property type="term" value="F:isopentenyl-diphosphate delta-isomerase activity"/>
    <property type="evidence" value="ECO:0007669"/>
    <property type="project" value="UniProtKB-UniRule"/>
</dbReference>
<evidence type="ECO:0000256" key="6">
    <source>
        <dbReference type="ARBA" id="ARBA00022842"/>
    </source>
</evidence>
<dbReference type="CDD" id="cd02885">
    <property type="entry name" value="NUDIX_IPP_Isomerase"/>
    <property type="match status" value="1"/>
</dbReference>
<dbReference type="PANTHER" id="PTHR10885">
    <property type="entry name" value="ISOPENTENYL-DIPHOSPHATE DELTA-ISOMERASE"/>
    <property type="match status" value="1"/>
</dbReference>